<accession>A0ABR3QTY2</accession>
<evidence type="ECO:0000313" key="2">
    <source>
        <dbReference type="Proteomes" id="UP001521222"/>
    </source>
</evidence>
<comment type="caution">
    <text evidence="1">The sequence shown here is derived from an EMBL/GenBank/DDBJ whole genome shotgun (WGS) entry which is preliminary data.</text>
</comment>
<keyword evidence="2" id="KW-1185">Reference proteome</keyword>
<reference evidence="1 2" key="1">
    <citation type="submission" date="2024-02" db="EMBL/GenBank/DDBJ databases">
        <title>De novo assembly and annotation of 12 fungi associated with fruit tree decline syndrome in Ontario, Canada.</title>
        <authorList>
            <person name="Sulman M."/>
            <person name="Ellouze W."/>
            <person name="Ilyukhin E."/>
        </authorList>
    </citation>
    <scope>NUCLEOTIDE SEQUENCE [LARGE SCALE GENOMIC DNA]</scope>
    <source>
        <strain evidence="1 2">M97-236</strain>
    </source>
</reference>
<name>A0ABR3QTY2_9PLEO</name>
<evidence type="ECO:0000313" key="1">
    <source>
        <dbReference type="EMBL" id="KAL1595614.1"/>
    </source>
</evidence>
<protein>
    <submittedName>
        <fullName evidence="1">Uncharacterized protein</fullName>
    </submittedName>
</protein>
<proteinExistence type="predicted"/>
<gene>
    <name evidence="1" type="ORF">SLS59_008252</name>
</gene>
<sequence length="101" mass="10685">MAPLTLASPAPDMTKRAAVSATVKVDGLRYRTCPKTSCSAPGQFAKGTKISLSCYTRDNTETVNGDKGWAKIASGTGKGDWVAMANAKYIGWEGESSDEFC</sequence>
<dbReference type="Proteomes" id="UP001521222">
    <property type="component" value="Unassembled WGS sequence"/>
</dbReference>
<dbReference type="EMBL" id="JAKIXB020000031">
    <property type="protein sequence ID" value="KAL1595614.1"/>
    <property type="molecule type" value="Genomic_DNA"/>
</dbReference>
<organism evidence="1 2">
    <name type="scientific">Nothophoma quercina</name>
    <dbReference type="NCBI Taxonomy" id="749835"/>
    <lineage>
        <taxon>Eukaryota</taxon>
        <taxon>Fungi</taxon>
        <taxon>Dikarya</taxon>
        <taxon>Ascomycota</taxon>
        <taxon>Pezizomycotina</taxon>
        <taxon>Dothideomycetes</taxon>
        <taxon>Pleosporomycetidae</taxon>
        <taxon>Pleosporales</taxon>
        <taxon>Pleosporineae</taxon>
        <taxon>Didymellaceae</taxon>
        <taxon>Nothophoma</taxon>
    </lineage>
</organism>